<proteinExistence type="predicted"/>
<accession>I0US05</accession>
<dbReference type="EMBL" id="AJJQ01000036">
    <property type="protein sequence ID" value="EID50658.1"/>
    <property type="molecule type" value="Genomic_DNA"/>
</dbReference>
<name>I0US05_9MICC</name>
<dbReference type="RefSeq" id="WP_006888399.1">
    <property type="nucleotide sequence ID" value="NZ_AJJQ01000036.1"/>
</dbReference>
<dbReference type="Proteomes" id="UP000004863">
    <property type="component" value="Unassembled WGS sequence"/>
</dbReference>
<organism evidence="1 2">
    <name type="scientific">Rothia aeria F0474</name>
    <dbReference type="NCBI Taxonomy" id="1125724"/>
    <lineage>
        <taxon>Bacteria</taxon>
        <taxon>Bacillati</taxon>
        <taxon>Actinomycetota</taxon>
        <taxon>Actinomycetes</taxon>
        <taxon>Micrococcales</taxon>
        <taxon>Micrococcaceae</taxon>
        <taxon>Rothia</taxon>
    </lineage>
</organism>
<sequence>MDYTNYQAAYLDKSHLLEIDGNHYFTSIDFMLLLRAVSVDADYAESLALILSTLLQELEGPKEQGLIELLEEALASSGDWYGTLYNMQLRSSNLGKIILDYSPGVAGPYSNPLPESNEVSPMDALFGAHRRLIFALQAIEKIMPKIQLFEGYDLPIPAGGSYTHYEPVVTGQRELREPDEHEFENYRAAVDSEDLPKIAQEMEAHRRHVSYFAQQLDEAKELSTQAPDTFPADAAGAYFATPEVAQQWLEGNSLALARGIALEPRWNQENFIPLTARSLSELYRTVRVKPFMEHDIYSRALAEVLNAIDKSGTTEQVRRALARNIRR</sequence>
<dbReference type="AlphaFoldDB" id="I0US05"/>
<evidence type="ECO:0000313" key="2">
    <source>
        <dbReference type="Proteomes" id="UP000004863"/>
    </source>
</evidence>
<evidence type="ECO:0000313" key="1">
    <source>
        <dbReference type="EMBL" id="EID50658.1"/>
    </source>
</evidence>
<gene>
    <name evidence="1" type="ORF">HMPREF1324_0191</name>
</gene>
<dbReference type="PATRIC" id="fig|1125724.3.peg.1465"/>
<keyword evidence="2" id="KW-1185">Reference proteome</keyword>
<reference evidence="1" key="1">
    <citation type="submission" date="2012-03" db="EMBL/GenBank/DDBJ databases">
        <authorList>
            <person name="Durkin A.S."/>
            <person name="McCorrison J."/>
            <person name="Torralba M."/>
            <person name="Gillis M."/>
            <person name="Methe B."/>
            <person name="Sutton G."/>
            <person name="Nelson K.E."/>
        </authorList>
    </citation>
    <scope>NUCLEOTIDE SEQUENCE [LARGE SCALE GENOMIC DNA]</scope>
    <source>
        <strain evidence="1">F0474</strain>
    </source>
</reference>
<comment type="caution">
    <text evidence="1">The sequence shown here is derived from an EMBL/GenBank/DDBJ whole genome shotgun (WGS) entry which is preliminary data.</text>
</comment>
<protein>
    <submittedName>
        <fullName evidence="1">Uncharacterized protein</fullName>
    </submittedName>
</protein>